<sequence>MDGVTWFLLGMLFGVFLVIACAVTVFCRSVEGLDDQGEQNDG</sequence>
<evidence type="ECO:0000313" key="3">
    <source>
        <dbReference type="Proteomes" id="UP000185024"/>
    </source>
</evidence>
<keyword evidence="1" id="KW-0472">Membrane</keyword>
<dbReference type="AlphaFoldDB" id="A0A1N6CUP7"/>
<keyword evidence="1" id="KW-0812">Transmembrane</keyword>
<organism evidence="2 3">
    <name type="scientific">Vreelandella aquamarina</name>
    <dbReference type="NCBI Taxonomy" id="77097"/>
    <lineage>
        <taxon>Bacteria</taxon>
        <taxon>Pseudomonadati</taxon>
        <taxon>Pseudomonadota</taxon>
        <taxon>Gammaproteobacteria</taxon>
        <taxon>Oceanospirillales</taxon>
        <taxon>Halomonadaceae</taxon>
        <taxon>Vreelandella</taxon>
    </lineage>
</organism>
<dbReference type="EMBL" id="FSQX01000001">
    <property type="protein sequence ID" value="SIN62199.1"/>
    <property type="molecule type" value="Genomic_DNA"/>
</dbReference>
<reference evidence="2 3" key="1">
    <citation type="submission" date="2016-11" db="EMBL/GenBank/DDBJ databases">
        <authorList>
            <person name="Jaros S."/>
            <person name="Januszkiewicz K."/>
            <person name="Wedrychowicz H."/>
        </authorList>
    </citation>
    <scope>NUCLEOTIDE SEQUENCE [LARGE SCALE GENOMIC DNA]</scope>
    <source>
        <strain evidence="2 3">ACAM 239</strain>
    </source>
</reference>
<gene>
    <name evidence="2" type="ORF">SAMN05878438_0814</name>
</gene>
<proteinExistence type="predicted"/>
<feature type="transmembrane region" description="Helical" evidence="1">
    <location>
        <begin position="6"/>
        <end position="27"/>
    </location>
</feature>
<accession>A0A1N6CUP7</accession>
<evidence type="ECO:0000313" key="2">
    <source>
        <dbReference type="EMBL" id="SIN62199.1"/>
    </source>
</evidence>
<keyword evidence="1" id="KW-1133">Transmembrane helix</keyword>
<name>A0A1N6CUP7_9GAMM</name>
<dbReference type="Proteomes" id="UP000185024">
    <property type="component" value="Unassembled WGS sequence"/>
</dbReference>
<evidence type="ECO:0000256" key="1">
    <source>
        <dbReference type="SAM" id="Phobius"/>
    </source>
</evidence>
<protein>
    <submittedName>
        <fullName evidence="2">Uncharacterized protein</fullName>
    </submittedName>
</protein>